<evidence type="ECO:0000313" key="1">
    <source>
        <dbReference type="EMBL" id="MFC2947315.1"/>
    </source>
</evidence>
<evidence type="ECO:0000313" key="2">
    <source>
        <dbReference type="Proteomes" id="UP001595387"/>
    </source>
</evidence>
<organism evidence="1 2">
    <name type="scientific">Virgibacillus sediminis</name>
    <dbReference type="NCBI Taxonomy" id="202260"/>
    <lineage>
        <taxon>Bacteria</taxon>
        <taxon>Bacillati</taxon>
        <taxon>Bacillota</taxon>
        <taxon>Bacilli</taxon>
        <taxon>Bacillales</taxon>
        <taxon>Bacillaceae</taxon>
        <taxon>Virgibacillus</taxon>
    </lineage>
</organism>
<comment type="caution">
    <text evidence="1">The sequence shown here is derived from an EMBL/GenBank/DDBJ whole genome shotgun (WGS) entry which is preliminary data.</text>
</comment>
<dbReference type="RefSeq" id="WP_390302692.1">
    <property type="nucleotide sequence ID" value="NZ_JBHRRZ010000003.1"/>
</dbReference>
<protein>
    <submittedName>
        <fullName evidence="1">DUF192 domain-containing protein</fullName>
    </submittedName>
</protein>
<dbReference type="InterPro" id="IPR003795">
    <property type="entry name" value="DUF192"/>
</dbReference>
<reference evidence="2" key="1">
    <citation type="journal article" date="2019" name="Int. J. Syst. Evol. Microbiol.">
        <title>The Global Catalogue of Microorganisms (GCM) 10K type strain sequencing project: providing services to taxonomists for standard genome sequencing and annotation.</title>
        <authorList>
            <consortium name="The Broad Institute Genomics Platform"/>
            <consortium name="The Broad Institute Genome Sequencing Center for Infectious Disease"/>
            <person name="Wu L."/>
            <person name="Ma J."/>
        </authorList>
    </citation>
    <scope>NUCLEOTIDE SEQUENCE [LARGE SCALE GENOMIC DNA]</scope>
    <source>
        <strain evidence="2">KCTC 13193</strain>
    </source>
</reference>
<sequence length="124" mass="14175">MLNIRLINKETGEIIAREILVADRFWSRLKGLMFTKEMQEHTGLHITPCTSIHTFFMNYSIDILYLNREKEIVGIEENLAKGKIGKRFKQVRSVIELPAGTIKQTSTAIGQTVAFADSEYEKAK</sequence>
<proteinExistence type="predicted"/>
<dbReference type="Pfam" id="PF02643">
    <property type="entry name" value="DUF192"/>
    <property type="match status" value="1"/>
</dbReference>
<dbReference type="Proteomes" id="UP001595387">
    <property type="component" value="Unassembled WGS sequence"/>
</dbReference>
<dbReference type="EMBL" id="JBHRRZ010000003">
    <property type="protein sequence ID" value="MFC2947315.1"/>
    <property type="molecule type" value="Genomic_DNA"/>
</dbReference>
<dbReference type="InterPro" id="IPR038695">
    <property type="entry name" value="Saro_0823-like_sf"/>
</dbReference>
<keyword evidence="2" id="KW-1185">Reference proteome</keyword>
<dbReference type="Gene3D" id="2.60.120.1140">
    <property type="entry name" value="Protein of unknown function DUF192"/>
    <property type="match status" value="1"/>
</dbReference>
<name>A0ABV7A3A7_9BACI</name>
<accession>A0ABV7A3A7</accession>
<gene>
    <name evidence="1" type="ORF">ACFODW_02900</name>
</gene>